<dbReference type="GO" id="GO:0043491">
    <property type="term" value="P:phosphatidylinositol 3-kinase/protein kinase B signal transduction"/>
    <property type="evidence" value="ECO:0007669"/>
    <property type="project" value="TreeGrafter"/>
</dbReference>
<dbReference type="PROSITE" id="PS50056">
    <property type="entry name" value="TYR_PHOSPHATASE_2"/>
    <property type="match status" value="1"/>
</dbReference>
<dbReference type="PROSITE" id="PS51181">
    <property type="entry name" value="PPASE_TENSIN"/>
    <property type="match status" value="1"/>
</dbReference>
<proteinExistence type="predicted"/>
<dbReference type="GO" id="GO:0005829">
    <property type="term" value="C:cytosol"/>
    <property type="evidence" value="ECO:0007669"/>
    <property type="project" value="TreeGrafter"/>
</dbReference>
<dbReference type="InterPro" id="IPR016130">
    <property type="entry name" value="Tyr_Pase_AS"/>
</dbReference>
<dbReference type="SUPFAM" id="SSF52799">
    <property type="entry name" value="(Phosphotyrosine protein) phosphatases II"/>
    <property type="match status" value="1"/>
</dbReference>
<keyword evidence="6" id="KW-1185">Reference proteome</keyword>
<dbReference type="PANTHER" id="PTHR12305:SF81">
    <property type="entry name" value="PHOSPHATIDYLINOSITOL 3,4,5-TRISPHOSPHATE 3-PHOSPHATASE AND DUAL-SPECIFICITY PROTEIN PHOSPHATASE PTEN"/>
    <property type="match status" value="1"/>
</dbReference>
<evidence type="ECO:0000256" key="1">
    <source>
        <dbReference type="ARBA" id="ARBA00013015"/>
    </source>
</evidence>
<organism evidence="5 6">
    <name type="scientific">Boletus edulis BED1</name>
    <dbReference type="NCBI Taxonomy" id="1328754"/>
    <lineage>
        <taxon>Eukaryota</taxon>
        <taxon>Fungi</taxon>
        <taxon>Dikarya</taxon>
        <taxon>Basidiomycota</taxon>
        <taxon>Agaricomycotina</taxon>
        <taxon>Agaricomycetes</taxon>
        <taxon>Agaricomycetidae</taxon>
        <taxon>Boletales</taxon>
        <taxon>Boletineae</taxon>
        <taxon>Boletaceae</taxon>
        <taxon>Boletoideae</taxon>
        <taxon>Boletus</taxon>
    </lineage>
</organism>
<gene>
    <name evidence="5" type="ORF">L210DRAFT_3410026</name>
</gene>
<evidence type="ECO:0000256" key="2">
    <source>
        <dbReference type="ARBA" id="ARBA00022801"/>
    </source>
</evidence>
<feature type="domain" description="Tyrosine specific protein phosphatases" evidence="3">
    <location>
        <begin position="117"/>
        <end position="145"/>
    </location>
</feature>
<comment type="caution">
    <text evidence="5">The sequence shown here is derived from an EMBL/GenBank/DDBJ whole genome shotgun (WGS) entry which is preliminary data.</text>
</comment>
<dbReference type="PROSITE" id="PS00383">
    <property type="entry name" value="TYR_PHOSPHATASE_1"/>
    <property type="match status" value="1"/>
</dbReference>
<evidence type="ECO:0000313" key="5">
    <source>
        <dbReference type="EMBL" id="KAF8434799.1"/>
    </source>
</evidence>
<dbReference type="Proteomes" id="UP001194468">
    <property type="component" value="Unassembled WGS sequence"/>
</dbReference>
<name>A0AAD4BN41_BOLED</name>
<protein>
    <recommendedName>
        <fullName evidence="1">phosphatidylinositol-3,4,5-trisphosphate 3-phosphatase</fullName>
        <ecNumber evidence="1">3.1.3.67</ecNumber>
    </recommendedName>
</protein>
<dbReference type="GO" id="GO:0005634">
    <property type="term" value="C:nucleus"/>
    <property type="evidence" value="ECO:0007669"/>
    <property type="project" value="TreeGrafter"/>
</dbReference>
<evidence type="ECO:0000259" key="3">
    <source>
        <dbReference type="PROSITE" id="PS50056"/>
    </source>
</evidence>
<dbReference type="GO" id="GO:0046856">
    <property type="term" value="P:phosphatidylinositol dephosphorylation"/>
    <property type="evidence" value="ECO:0007669"/>
    <property type="project" value="TreeGrafter"/>
</dbReference>
<dbReference type="InterPro" id="IPR051281">
    <property type="entry name" value="Dual-spec_lipid-protein_phosph"/>
</dbReference>
<dbReference type="GO" id="GO:0048870">
    <property type="term" value="P:cell motility"/>
    <property type="evidence" value="ECO:0007669"/>
    <property type="project" value="TreeGrafter"/>
</dbReference>
<evidence type="ECO:0000259" key="4">
    <source>
        <dbReference type="PROSITE" id="PS51181"/>
    </source>
</evidence>
<feature type="domain" description="Phosphatase tensin-type" evidence="4">
    <location>
        <begin position="16"/>
        <end position="253"/>
    </location>
</feature>
<dbReference type="Gene3D" id="3.90.190.10">
    <property type="entry name" value="Protein tyrosine phosphatase superfamily"/>
    <property type="match status" value="1"/>
</dbReference>
<dbReference type="InterPro" id="IPR029023">
    <property type="entry name" value="Tensin_phosphatase"/>
</dbReference>
<dbReference type="AlphaFoldDB" id="A0AAD4BN41"/>
<keyword evidence="2" id="KW-0378">Hydrolase</keyword>
<reference evidence="5" key="1">
    <citation type="submission" date="2019-10" db="EMBL/GenBank/DDBJ databases">
        <authorList>
            <consortium name="DOE Joint Genome Institute"/>
            <person name="Kuo A."/>
            <person name="Miyauchi S."/>
            <person name="Kiss E."/>
            <person name="Drula E."/>
            <person name="Kohler A."/>
            <person name="Sanchez-Garcia M."/>
            <person name="Andreopoulos B."/>
            <person name="Barry K.W."/>
            <person name="Bonito G."/>
            <person name="Buee M."/>
            <person name="Carver A."/>
            <person name="Chen C."/>
            <person name="Cichocki N."/>
            <person name="Clum A."/>
            <person name="Culley D."/>
            <person name="Crous P.W."/>
            <person name="Fauchery L."/>
            <person name="Girlanda M."/>
            <person name="Hayes R."/>
            <person name="Keri Z."/>
            <person name="LaButti K."/>
            <person name="Lipzen A."/>
            <person name="Lombard V."/>
            <person name="Magnuson J."/>
            <person name="Maillard F."/>
            <person name="Morin E."/>
            <person name="Murat C."/>
            <person name="Nolan M."/>
            <person name="Ohm R."/>
            <person name="Pangilinan J."/>
            <person name="Pereira M."/>
            <person name="Perotto S."/>
            <person name="Peter M."/>
            <person name="Riley R."/>
            <person name="Sitrit Y."/>
            <person name="Stielow B."/>
            <person name="Szollosi G."/>
            <person name="Zifcakova L."/>
            <person name="Stursova M."/>
            <person name="Spatafora J.W."/>
            <person name="Tedersoo L."/>
            <person name="Vaario L.-M."/>
            <person name="Yamada A."/>
            <person name="Yan M."/>
            <person name="Wang P."/>
            <person name="Xu J."/>
            <person name="Bruns T."/>
            <person name="Baldrian P."/>
            <person name="Vilgalys R."/>
            <person name="Henrissat B."/>
            <person name="Grigoriev I.V."/>
            <person name="Hibbett D."/>
            <person name="Nagy L.G."/>
            <person name="Martin F.M."/>
        </authorList>
    </citation>
    <scope>NUCLEOTIDE SEQUENCE</scope>
    <source>
        <strain evidence="5">BED1</strain>
    </source>
</reference>
<dbReference type="EMBL" id="WHUW01000027">
    <property type="protein sequence ID" value="KAF8434799.1"/>
    <property type="molecule type" value="Genomic_DNA"/>
</dbReference>
<dbReference type="InterPro" id="IPR029021">
    <property type="entry name" value="Prot-tyrosine_phosphatase-like"/>
</dbReference>
<accession>A0AAD4BN41</accession>
<dbReference type="InterPro" id="IPR000387">
    <property type="entry name" value="Tyr_Pase_dom"/>
</dbReference>
<dbReference type="GO" id="GO:0051896">
    <property type="term" value="P:regulation of phosphatidylinositol 3-kinase/protein kinase B signal transduction"/>
    <property type="evidence" value="ECO:0007669"/>
    <property type="project" value="TreeGrafter"/>
</dbReference>
<sequence>MSLYLKRLVSGKKARYKDNQLNLELDLAYVTDQIIVMGFPAVGVEGIYRNHRADVQRFLSTRHGSDFWVFNFCPVRENAYHDNVFEGRVSRYPFPDHHVPPFLYLPLATREIHAWLSGSDTRVAVLHCKAGKGRSGTLACAYLLSRYSPPSASMPSSLFGDWSLIGEKEGLRTPSPEITVSPAETVRPPVRPVSRVSSEPVTNTLEMVLDLHTSRRMKPTRYHPDVSKKPKMGVSIPSQQRWLFYWSQVLAGKGPPSLRLFQPIDRPERQQDLLEQSPQITKVKLTKLTVRMREPAGIQPHLVQAASVAITSSGKGRAMSESTTGKLWACLARYNDRLIDELEHWEKESRGPAGAIQSSPFKSDRWDKTKMISSFAQMSTSDIQPTQQGQTRRPVLTYILRPLDGTEGDQVKLRAPIPGSSHECQQQQCTSGSESSSFAFVSPSVMDDDAEDSSGIMLEADRELRIKLFMGEVALGWVWLIPAFHVSPDASSSSLVLSSDDIDFAIGIGKALVDMRISFTCQPCNQGS</sequence>
<evidence type="ECO:0000313" key="6">
    <source>
        <dbReference type="Proteomes" id="UP001194468"/>
    </source>
</evidence>
<dbReference type="GO" id="GO:0016314">
    <property type="term" value="F:phosphatidylinositol-3,4,5-trisphosphate 3-phosphatase activity"/>
    <property type="evidence" value="ECO:0007669"/>
    <property type="project" value="UniProtKB-EC"/>
</dbReference>
<dbReference type="GO" id="GO:0042995">
    <property type="term" value="C:cell projection"/>
    <property type="evidence" value="ECO:0007669"/>
    <property type="project" value="TreeGrafter"/>
</dbReference>
<dbReference type="GO" id="GO:0004725">
    <property type="term" value="F:protein tyrosine phosphatase activity"/>
    <property type="evidence" value="ECO:0007669"/>
    <property type="project" value="TreeGrafter"/>
</dbReference>
<reference evidence="5" key="2">
    <citation type="journal article" date="2020" name="Nat. Commun.">
        <title>Large-scale genome sequencing of mycorrhizal fungi provides insights into the early evolution of symbiotic traits.</title>
        <authorList>
            <person name="Miyauchi S."/>
            <person name="Kiss E."/>
            <person name="Kuo A."/>
            <person name="Drula E."/>
            <person name="Kohler A."/>
            <person name="Sanchez-Garcia M."/>
            <person name="Morin E."/>
            <person name="Andreopoulos B."/>
            <person name="Barry K.W."/>
            <person name="Bonito G."/>
            <person name="Buee M."/>
            <person name="Carver A."/>
            <person name="Chen C."/>
            <person name="Cichocki N."/>
            <person name="Clum A."/>
            <person name="Culley D."/>
            <person name="Crous P.W."/>
            <person name="Fauchery L."/>
            <person name="Girlanda M."/>
            <person name="Hayes R.D."/>
            <person name="Keri Z."/>
            <person name="LaButti K."/>
            <person name="Lipzen A."/>
            <person name="Lombard V."/>
            <person name="Magnuson J."/>
            <person name="Maillard F."/>
            <person name="Murat C."/>
            <person name="Nolan M."/>
            <person name="Ohm R.A."/>
            <person name="Pangilinan J."/>
            <person name="Pereira M.F."/>
            <person name="Perotto S."/>
            <person name="Peter M."/>
            <person name="Pfister S."/>
            <person name="Riley R."/>
            <person name="Sitrit Y."/>
            <person name="Stielow J.B."/>
            <person name="Szollosi G."/>
            <person name="Zifcakova L."/>
            <person name="Stursova M."/>
            <person name="Spatafora J.W."/>
            <person name="Tedersoo L."/>
            <person name="Vaario L.M."/>
            <person name="Yamada A."/>
            <person name="Yan M."/>
            <person name="Wang P."/>
            <person name="Xu J."/>
            <person name="Bruns T."/>
            <person name="Baldrian P."/>
            <person name="Vilgalys R."/>
            <person name="Dunand C."/>
            <person name="Henrissat B."/>
            <person name="Grigoriev I.V."/>
            <person name="Hibbett D."/>
            <person name="Nagy L.G."/>
            <person name="Martin F.M."/>
        </authorList>
    </citation>
    <scope>NUCLEOTIDE SEQUENCE</scope>
    <source>
        <strain evidence="5">BED1</strain>
    </source>
</reference>
<dbReference type="PANTHER" id="PTHR12305">
    <property type="entry name" value="PHOSPHATASE WITH HOMOLOGY TO TENSIN"/>
    <property type="match status" value="1"/>
</dbReference>
<dbReference type="EC" id="3.1.3.67" evidence="1"/>
<dbReference type="GO" id="GO:0005886">
    <property type="term" value="C:plasma membrane"/>
    <property type="evidence" value="ECO:0007669"/>
    <property type="project" value="TreeGrafter"/>
</dbReference>